<evidence type="ECO:0000313" key="1">
    <source>
        <dbReference type="EMBL" id="KJL27866.1"/>
    </source>
</evidence>
<dbReference type="RefSeq" id="WP_045280217.1">
    <property type="nucleotide sequence ID" value="NZ_CAKKLT010000004.1"/>
</dbReference>
<dbReference type="CDD" id="cd07812">
    <property type="entry name" value="SRPBCC"/>
    <property type="match status" value="1"/>
</dbReference>
<dbReference type="PATRIC" id="fig|82380.11.peg.2962"/>
<dbReference type="EMBL" id="JYIW01000026">
    <property type="protein sequence ID" value="KJL27866.1"/>
    <property type="molecule type" value="Genomic_DNA"/>
</dbReference>
<name>A0A0F0L8K1_9MICO</name>
<dbReference type="Gene3D" id="3.30.530.20">
    <property type="match status" value="1"/>
</dbReference>
<gene>
    <name evidence="1" type="ORF">RS83_02926</name>
</gene>
<evidence type="ECO:0008006" key="3">
    <source>
        <dbReference type="Google" id="ProtNLM"/>
    </source>
</evidence>
<reference evidence="1 2" key="1">
    <citation type="submission" date="2015-02" db="EMBL/GenBank/DDBJ databases">
        <title>Draft genome sequences of ten Microbacterium spp. with emphasis on heavy metal contaminated environments.</title>
        <authorList>
            <person name="Corretto E."/>
        </authorList>
    </citation>
    <scope>NUCLEOTIDE SEQUENCE [LARGE SCALE GENOMIC DNA]</scope>
    <source>
        <strain evidence="1 2">BEL4b</strain>
    </source>
</reference>
<dbReference type="AlphaFoldDB" id="A0A0F0L8K1"/>
<dbReference type="SUPFAM" id="SSF55961">
    <property type="entry name" value="Bet v1-like"/>
    <property type="match status" value="1"/>
</dbReference>
<proteinExistence type="predicted"/>
<dbReference type="OrthoDB" id="4483486at2"/>
<dbReference type="Proteomes" id="UP000033640">
    <property type="component" value="Unassembled WGS sequence"/>
</dbReference>
<sequence>MATNSRRMRCRPEDVFGVLADGWLYPVWVVGATRMRAVDPEWPNPGAELHHSVGVWPLVLDDTTRSVEWTPTDRFVLIARGWPVGEAQVTIRARTVEGGCVVRIDEEPVKGLATLIPRFLTTPLLKFRNTETLRRLAYLAERRREAS</sequence>
<accession>A0A0F0L8K1</accession>
<organism evidence="1 2">
    <name type="scientific">Microbacterium oxydans</name>
    <dbReference type="NCBI Taxonomy" id="82380"/>
    <lineage>
        <taxon>Bacteria</taxon>
        <taxon>Bacillati</taxon>
        <taxon>Actinomycetota</taxon>
        <taxon>Actinomycetes</taxon>
        <taxon>Micrococcales</taxon>
        <taxon>Microbacteriaceae</taxon>
        <taxon>Microbacterium</taxon>
    </lineage>
</organism>
<comment type="caution">
    <text evidence="1">The sequence shown here is derived from an EMBL/GenBank/DDBJ whole genome shotgun (WGS) entry which is preliminary data.</text>
</comment>
<dbReference type="InterPro" id="IPR023393">
    <property type="entry name" value="START-like_dom_sf"/>
</dbReference>
<protein>
    <recommendedName>
        <fullName evidence="3">Polyketide cyclase / dehydrase and lipid transport</fullName>
    </recommendedName>
</protein>
<evidence type="ECO:0000313" key="2">
    <source>
        <dbReference type="Proteomes" id="UP000033640"/>
    </source>
</evidence>